<reference evidence="2" key="1">
    <citation type="submission" date="2025-08" db="UniProtKB">
        <authorList>
            <consortium name="Ensembl"/>
        </authorList>
    </citation>
    <scope>IDENTIFICATION</scope>
</reference>
<accession>A0A8C3J8T8</accession>
<organism evidence="2 3">
    <name type="scientific">Calidris pygmaea</name>
    <name type="common">Spoon-billed sandpiper</name>
    <dbReference type="NCBI Taxonomy" id="425635"/>
    <lineage>
        <taxon>Eukaryota</taxon>
        <taxon>Metazoa</taxon>
        <taxon>Chordata</taxon>
        <taxon>Craniata</taxon>
        <taxon>Vertebrata</taxon>
        <taxon>Euteleostomi</taxon>
        <taxon>Archelosauria</taxon>
        <taxon>Archosauria</taxon>
        <taxon>Dinosauria</taxon>
        <taxon>Saurischia</taxon>
        <taxon>Theropoda</taxon>
        <taxon>Coelurosauria</taxon>
        <taxon>Aves</taxon>
        <taxon>Neognathae</taxon>
        <taxon>Neoaves</taxon>
        <taxon>Charadriiformes</taxon>
        <taxon>Scolopacidae</taxon>
        <taxon>Calidris</taxon>
    </lineage>
</organism>
<feature type="region of interest" description="Disordered" evidence="1">
    <location>
        <begin position="1"/>
        <end position="68"/>
    </location>
</feature>
<protein>
    <submittedName>
        <fullName evidence="2">Uncharacterized protein</fullName>
    </submittedName>
</protein>
<evidence type="ECO:0000313" key="3">
    <source>
        <dbReference type="Proteomes" id="UP000694419"/>
    </source>
</evidence>
<proteinExistence type="predicted"/>
<dbReference type="AlphaFoldDB" id="A0A8C3J8T8"/>
<evidence type="ECO:0000313" key="2">
    <source>
        <dbReference type="Ensembl" id="ENSCPGP00000003949.1"/>
    </source>
</evidence>
<feature type="compositionally biased region" description="Basic and acidic residues" evidence="1">
    <location>
        <begin position="1"/>
        <end position="13"/>
    </location>
</feature>
<reference evidence="2" key="2">
    <citation type="submission" date="2025-09" db="UniProtKB">
        <authorList>
            <consortium name="Ensembl"/>
        </authorList>
    </citation>
    <scope>IDENTIFICATION</scope>
</reference>
<keyword evidence="3" id="KW-1185">Reference proteome</keyword>
<sequence length="68" mass="7457">MGEKGKGMEKRNGGEGTGKKGRGPFRGKMYSEMNHRSRSRGGPGLRARLEEDDGDVPMSEAHDGPRNR</sequence>
<dbReference type="Ensembl" id="ENSCPGT00000004363.1">
    <property type="protein sequence ID" value="ENSCPGP00000003949.1"/>
    <property type="gene ID" value="ENSCPGG00000002934.1"/>
</dbReference>
<evidence type="ECO:0000256" key="1">
    <source>
        <dbReference type="SAM" id="MobiDB-lite"/>
    </source>
</evidence>
<dbReference type="Proteomes" id="UP000694419">
    <property type="component" value="Unplaced"/>
</dbReference>
<name>A0A8C3J8T8_9CHAR</name>